<organism evidence="6 7">
    <name type="scientific">Dictyobacter alpinus</name>
    <dbReference type="NCBI Taxonomy" id="2014873"/>
    <lineage>
        <taxon>Bacteria</taxon>
        <taxon>Bacillati</taxon>
        <taxon>Chloroflexota</taxon>
        <taxon>Ktedonobacteria</taxon>
        <taxon>Ktedonobacterales</taxon>
        <taxon>Dictyobacteraceae</taxon>
        <taxon>Dictyobacter</taxon>
    </lineage>
</organism>
<keyword evidence="2" id="KW-0378">Hydrolase</keyword>
<keyword evidence="7" id="KW-1185">Reference proteome</keyword>
<dbReference type="Proteomes" id="UP000287171">
    <property type="component" value="Unassembled WGS sequence"/>
</dbReference>
<dbReference type="PANTHER" id="PTHR43002">
    <property type="entry name" value="GLYCOGEN DEBRANCHING ENZYME"/>
    <property type="match status" value="1"/>
</dbReference>
<dbReference type="InterPro" id="IPR017853">
    <property type="entry name" value="GH"/>
</dbReference>
<dbReference type="CDD" id="cd02856">
    <property type="entry name" value="E_set_GDE_Isoamylase_N"/>
    <property type="match status" value="1"/>
</dbReference>
<dbReference type="Pfam" id="PF21156">
    <property type="entry name" value="ISOA1-3_C"/>
    <property type="match status" value="1"/>
</dbReference>
<gene>
    <name evidence="6" type="primary">glgX</name>
    <name evidence="6" type="ORF">KDA_41010</name>
</gene>
<keyword evidence="4" id="KW-0326">Glycosidase</keyword>
<dbReference type="InterPro" id="IPR011837">
    <property type="entry name" value="Glycogen_debranch_GlgX"/>
</dbReference>
<dbReference type="GO" id="GO:0005980">
    <property type="term" value="P:glycogen catabolic process"/>
    <property type="evidence" value="ECO:0007669"/>
    <property type="project" value="InterPro"/>
</dbReference>
<comment type="caution">
    <text evidence="6">The sequence shown here is derived from an EMBL/GenBank/DDBJ whole genome shotgun (WGS) entry which is preliminary data.</text>
</comment>
<protein>
    <submittedName>
        <fullName evidence="6">Glycogen debranching enzyme</fullName>
    </submittedName>
</protein>
<dbReference type="AlphaFoldDB" id="A0A402BBG7"/>
<proteinExistence type="inferred from homology"/>
<dbReference type="InterPro" id="IPR013780">
    <property type="entry name" value="Glyco_hydro_b"/>
</dbReference>
<comment type="similarity">
    <text evidence="1">Belongs to the glycosyl hydrolase 13 family.</text>
</comment>
<dbReference type="OrthoDB" id="9761875at2"/>
<evidence type="ECO:0000256" key="4">
    <source>
        <dbReference type="ARBA" id="ARBA00023295"/>
    </source>
</evidence>
<dbReference type="SUPFAM" id="SSF81296">
    <property type="entry name" value="E set domains"/>
    <property type="match status" value="1"/>
</dbReference>
<dbReference type="SUPFAM" id="SSF51445">
    <property type="entry name" value="(Trans)glycosidases"/>
    <property type="match status" value="1"/>
</dbReference>
<name>A0A402BBG7_9CHLR</name>
<evidence type="ECO:0000259" key="5">
    <source>
        <dbReference type="SMART" id="SM00642"/>
    </source>
</evidence>
<reference evidence="7" key="1">
    <citation type="submission" date="2018-12" db="EMBL/GenBank/DDBJ databases">
        <title>Tengunoibacter tsumagoiensis gen. nov., sp. nov., Dictyobacter kobayashii sp. nov., D. alpinus sp. nov., and D. joshuensis sp. nov. and description of Dictyobacteraceae fam. nov. within the order Ktedonobacterales isolated from Tengu-no-mugimeshi.</title>
        <authorList>
            <person name="Wang C.M."/>
            <person name="Zheng Y."/>
            <person name="Sakai Y."/>
            <person name="Toyoda A."/>
            <person name="Minakuchi Y."/>
            <person name="Abe K."/>
            <person name="Yokota A."/>
            <person name="Yabe S."/>
        </authorList>
    </citation>
    <scope>NUCLEOTIDE SEQUENCE [LARGE SCALE GENOMIC DNA]</scope>
    <source>
        <strain evidence="7">Uno16</strain>
    </source>
</reference>
<dbReference type="InterPro" id="IPR004193">
    <property type="entry name" value="Glyco_hydro_13_N"/>
</dbReference>
<feature type="domain" description="Glycosyl hydrolase family 13 catalytic" evidence="5">
    <location>
        <begin position="157"/>
        <end position="570"/>
    </location>
</feature>
<dbReference type="InterPro" id="IPR044505">
    <property type="entry name" value="GlgX_Isoamylase_N_E_set"/>
</dbReference>
<evidence type="ECO:0000256" key="1">
    <source>
        <dbReference type="ARBA" id="ARBA00008061"/>
    </source>
</evidence>
<dbReference type="CDD" id="cd11326">
    <property type="entry name" value="AmyAc_Glg_debranch"/>
    <property type="match status" value="1"/>
</dbReference>
<dbReference type="InterPro" id="IPR006047">
    <property type="entry name" value="GH13_cat_dom"/>
</dbReference>
<dbReference type="SUPFAM" id="SSF51011">
    <property type="entry name" value="Glycosyl hydrolase domain"/>
    <property type="match status" value="1"/>
</dbReference>
<dbReference type="InterPro" id="IPR048650">
    <property type="entry name" value="ISOA1-3-like_C"/>
</dbReference>
<dbReference type="Gene3D" id="3.20.20.80">
    <property type="entry name" value="Glycosidases"/>
    <property type="match status" value="1"/>
</dbReference>
<evidence type="ECO:0000256" key="3">
    <source>
        <dbReference type="ARBA" id="ARBA00022946"/>
    </source>
</evidence>
<dbReference type="GO" id="GO:0004135">
    <property type="term" value="F:amylo-alpha-1,6-glucosidase activity"/>
    <property type="evidence" value="ECO:0007669"/>
    <property type="project" value="InterPro"/>
</dbReference>
<sequence length="696" mass="78283">MYTVDAGRPRPLGSTPDAGGVNFSIFSEHATNIELLLFEKRNDTIPIQTILLDQLKNRTFHFWHVYVRGLKPGAHYAYRIFGANQTELTGDRFNFNKVLIDPYCRGITTDLWRRSDAIGSGDNVASALRGTVIDISEYDWEGDRCPVRPMSETIIYEMHVGGFTRSASSAVSHPGTFEAMIEKIPYLQDLGITAVELMPVLAFDPGSVTRTNPLTGEPLTNYWGYDPIGHFAPHPGYCIDIEGRHHIDEFRDLVKALHKAGIEVILDVVFNHTGEGDDNEPMISFKGIDNRLYYFLDPQDKRHYLNYSGCGNTFNCNHPIVSKLITECLVFWVQEMHVDGFRFDEGSILTRGIDGKPMEYAPVLWSIELSDILADTKIIAEPWDAAGLYQVGNFPGYRWAVWNGQYRDTIRGFVKGDSGIIGAVASRIAGSQDIFAEPGQRPINGINFVTCHDGFTLNDLVSYNEKHNLTNGEDNRDGLNYNTSWNYGVEGETSDPAINALRARQIKNFFAILLLSQGVPMLLAGDEVRRTQQGNNNAYCQDNPVTWFDWRLLDSQSELLHFVKAMIAFRKAHPSIRRESFFTGSTDRSGKKDIEWHGCRLFDPGWNDPNSRVLAFTIWSGEADTDLHIMLNMDFAELDFEIPHPGKARNWKKVIDTAQPAPSDIQSLEQAPLITDTHIQLQPHSVVVLTSAPDVS</sequence>
<accession>A0A402BBG7</accession>
<evidence type="ECO:0000256" key="2">
    <source>
        <dbReference type="ARBA" id="ARBA00022801"/>
    </source>
</evidence>
<dbReference type="EMBL" id="BIFT01000001">
    <property type="protein sequence ID" value="GCE28617.1"/>
    <property type="molecule type" value="Genomic_DNA"/>
</dbReference>
<evidence type="ECO:0000313" key="6">
    <source>
        <dbReference type="EMBL" id="GCE28617.1"/>
    </source>
</evidence>
<dbReference type="RefSeq" id="WP_126628815.1">
    <property type="nucleotide sequence ID" value="NZ_BIFT01000001.1"/>
</dbReference>
<dbReference type="Pfam" id="PF00128">
    <property type="entry name" value="Alpha-amylase"/>
    <property type="match status" value="1"/>
</dbReference>
<dbReference type="Gene3D" id="2.60.40.10">
    <property type="entry name" value="Immunoglobulins"/>
    <property type="match status" value="1"/>
</dbReference>
<dbReference type="Pfam" id="PF02922">
    <property type="entry name" value="CBM_48"/>
    <property type="match status" value="1"/>
</dbReference>
<dbReference type="InterPro" id="IPR014756">
    <property type="entry name" value="Ig_E-set"/>
</dbReference>
<dbReference type="SMART" id="SM00642">
    <property type="entry name" value="Aamy"/>
    <property type="match status" value="1"/>
</dbReference>
<dbReference type="NCBIfam" id="TIGR02100">
    <property type="entry name" value="glgX_debranch"/>
    <property type="match status" value="1"/>
</dbReference>
<dbReference type="Gene3D" id="2.60.40.1180">
    <property type="entry name" value="Golgi alpha-mannosidase II"/>
    <property type="match status" value="1"/>
</dbReference>
<dbReference type="InterPro" id="IPR013783">
    <property type="entry name" value="Ig-like_fold"/>
</dbReference>
<keyword evidence="3" id="KW-0809">Transit peptide</keyword>
<evidence type="ECO:0000313" key="7">
    <source>
        <dbReference type="Proteomes" id="UP000287171"/>
    </source>
</evidence>
<dbReference type="GO" id="GO:0019156">
    <property type="term" value="F:isoamylase activity"/>
    <property type="evidence" value="ECO:0007669"/>
    <property type="project" value="UniProtKB-ARBA"/>
</dbReference>